<dbReference type="Proteomes" id="UP000765509">
    <property type="component" value="Unassembled WGS sequence"/>
</dbReference>
<name>A0A9Q3KXY5_9BASI</name>
<feature type="region of interest" description="Disordered" evidence="1">
    <location>
        <begin position="84"/>
        <end position="140"/>
    </location>
</feature>
<evidence type="ECO:0000313" key="2">
    <source>
        <dbReference type="EMBL" id="MBW0590368.1"/>
    </source>
</evidence>
<keyword evidence="3" id="KW-1185">Reference proteome</keyword>
<gene>
    <name evidence="2" type="ORF">O181_130083</name>
</gene>
<feature type="region of interest" description="Disordered" evidence="1">
    <location>
        <begin position="1"/>
        <end position="26"/>
    </location>
</feature>
<accession>A0A9Q3KXY5</accession>
<evidence type="ECO:0000256" key="1">
    <source>
        <dbReference type="SAM" id="MobiDB-lite"/>
    </source>
</evidence>
<evidence type="ECO:0000313" key="3">
    <source>
        <dbReference type="Proteomes" id="UP000765509"/>
    </source>
</evidence>
<comment type="caution">
    <text evidence="2">The sequence shown here is derived from an EMBL/GenBank/DDBJ whole genome shotgun (WGS) entry which is preliminary data.</text>
</comment>
<protein>
    <submittedName>
        <fullName evidence="2">Uncharacterized protein</fullName>
    </submittedName>
</protein>
<feature type="compositionally biased region" description="Basic and acidic residues" evidence="1">
    <location>
        <begin position="119"/>
        <end position="130"/>
    </location>
</feature>
<organism evidence="2 3">
    <name type="scientific">Austropuccinia psidii MF-1</name>
    <dbReference type="NCBI Taxonomy" id="1389203"/>
    <lineage>
        <taxon>Eukaryota</taxon>
        <taxon>Fungi</taxon>
        <taxon>Dikarya</taxon>
        <taxon>Basidiomycota</taxon>
        <taxon>Pucciniomycotina</taxon>
        <taxon>Pucciniomycetes</taxon>
        <taxon>Pucciniales</taxon>
        <taxon>Sphaerophragmiaceae</taxon>
        <taxon>Austropuccinia</taxon>
    </lineage>
</organism>
<sequence length="163" mass="18476">MISQPEFKLSMCKSNRAKSHSGGSNRHLYEQVKAVLHGVQGQRMGNVATNSPRSDEILAYPERIPERGGNSEIPQWMRSTIIQASNQEDKGMLCQKEGGKQGRSPSSFYQQASSHPTSPRREAEQEKGLEETIFPKLQDPKIQRDAIDNVFNMARNLMEFREK</sequence>
<proteinExistence type="predicted"/>
<dbReference type="AlphaFoldDB" id="A0A9Q3KXY5"/>
<feature type="compositionally biased region" description="Polar residues" evidence="1">
    <location>
        <begin position="103"/>
        <end position="117"/>
    </location>
</feature>
<reference evidence="2" key="1">
    <citation type="submission" date="2021-03" db="EMBL/GenBank/DDBJ databases">
        <title>Draft genome sequence of rust myrtle Austropuccinia psidii MF-1, a brazilian biotype.</title>
        <authorList>
            <person name="Quecine M.C."/>
            <person name="Pachon D.M.R."/>
            <person name="Bonatelli M.L."/>
            <person name="Correr F.H."/>
            <person name="Franceschini L.M."/>
            <person name="Leite T.F."/>
            <person name="Margarido G.R.A."/>
            <person name="Almeida C.A."/>
            <person name="Ferrarezi J.A."/>
            <person name="Labate C.A."/>
        </authorList>
    </citation>
    <scope>NUCLEOTIDE SEQUENCE</scope>
    <source>
        <strain evidence="2">MF-1</strain>
    </source>
</reference>
<dbReference type="EMBL" id="AVOT02138084">
    <property type="protein sequence ID" value="MBW0590368.1"/>
    <property type="molecule type" value="Genomic_DNA"/>
</dbReference>